<sequence>MYYASQQVDTISKYIIEYVLLDTEYGHQWALEIILKKYARIGMNETVGMLILRKMKKMNYKTILELALKHKWKNILNESLKMYMVIDRKTSTVVYMNTLSINNKECLDIDTNDLFSDLDRRLIDLTDIKISDSLYIRPSLATSKYGYGGID</sequence>
<protein>
    <submittedName>
        <fullName evidence="1">Uncharacterized protein</fullName>
    </submittedName>
</protein>
<comment type="caution">
    <text evidence="1">The sequence shown here is derived from an EMBL/GenBank/DDBJ whole genome shotgun (WGS) entry which is preliminary data.</text>
</comment>
<proteinExistence type="predicted"/>
<keyword evidence="2" id="KW-1185">Reference proteome</keyword>
<dbReference type="Proteomes" id="UP000188320">
    <property type="component" value="Unassembled WGS sequence"/>
</dbReference>
<gene>
    <name evidence="1" type="ORF">AX774_g3202</name>
</gene>
<name>A0A1R1PQP3_ZANCU</name>
<organism evidence="1 2">
    <name type="scientific">Zancudomyces culisetae</name>
    <name type="common">Gut fungus</name>
    <name type="synonym">Smittium culisetae</name>
    <dbReference type="NCBI Taxonomy" id="1213189"/>
    <lineage>
        <taxon>Eukaryota</taxon>
        <taxon>Fungi</taxon>
        <taxon>Fungi incertae sedis</taxon>
        <taxon>Zoopagomycota</taxon>
        <taxon>Kickxellomycotina</taxon>
        <taxon>Harpellomycetes</taxon>
        <taxon>Harpellales</taxon>
        <taxon>Legeriomycetaceae</taxon>
        <taxon>Zancudomyces</taxon>
    </lineage>
</organism>
<evidence type="ECO:0000313" key="2">
    <source>
        <dbReference type="Proteomes" id="UP000188320"/>
    </source>
</evidence>
<accession>A0A1R1PQP3</accession>
<dbReference type="EMBL" id="LSSK01000460">
    <property type="protein sequence ID" value="OMH83290.1"/>
    <property type="molecule type" value="Genomic_DNA"/>
</dbReference>
<dbReference type="AlphaFoldDB" id="A0A1R1PQP3"/>
<reference evidence="2" key="1">
    <citation type="submission" date="2017-01" db="EMBL/GenBank/DDBJ databases">
        <authorList>
            <person name="Wang Y."/>
            <person name="White M."/>
            <person name="Kvist S."/>
            <person name="Moncalvo J.-M."/>
        </authorList>
    </citation>
    <scope>NUCLEOTIDE SEQUENCE [LARGE SCALE GENOMIC DNA]</scope>
    <source>
        <strain evidence="2">COL-18-3</strain>
    </source>
</reference>
<evidence type="ECO:0000313" key="1">
    <source>
        <dbReference type="EMBL" id="OMH83290.1"/>
    </source>
</evidence>